<keyword evidence="1" id="KW-0472">Membrane</keyword>
<sequence>MSKRILSLLCAVMLVIGCAAPSFAAGTTYTIDEMNLTVELPDDLYVFEQSDFNVLSPHPDLEKAGFTDAQEQLKLMQDYNIYLTAVSQDQQLQINLAKKESSTTQSVFDLSTLTDEEFEEFLDTMRQEDGQQDETLKEYVVERYDDQPERPFFKIRLKVDSEETGEMEELCYVTVVNGFSVTVDSVAKGSMTQEQADLIQTIADSVHITEVQKKPEVELDGEAIVSLLFPLLLIIVLIAAGIVLRVRRGHAMKERRRLADMLSDYRRAQKKLEEEAAAAGTPLEEPKALLRNTTAYNEEVAHAFVRFHFSRRRLGLMIGYGVFALLILAAVFLVDAEWYMKLIFFAAAVFLVVWMCLMPGKLFNNVMATFKKSRVKENEYTFREDDFRIAGIQSASVYPYFQITRAYETKNYFYLYFGEEQAYYIAKDGFTVGDADGLRELLKRKLGKNFK</sequence>
<evidence type="ECO:0000259" key="3">
    <source>
        <dbReference type="Pfam" id="PF14317"/>
    </source>
</evidence>
<dbReference type="PROSITE" id="PS51257">
    <property type="entry name" value="PROKAR_LIPOPROTEIN"/>
    <property type="match status" value="1"/>
</dbReference>
<evidence type="ECO:0000313" key="4">
    <source>
        <dbReference type="EMBL" id="HIR47325.1"/>
    </source>
</evidence>
<feature type="chain" id="PRO_5039096008" evidence="2">
    <location>
        <begin position="25"/>
        <end position="451"/>
    </location>
</feature>
<reference evidence="4" key="2">
    <citation type="journal article" date="2021" name="PeerJ">
        <title>Extensive microbial diversity within the chicken gut microbiome revealed by metagenomics and culture.</title>
        <authorList>
            <person name="Gilroy R."/>
            <person name="Ravi A."/>
            <person name="Getino M."/>
            <person name="Pursley I."/>
            <person name="Horton D.L."/>
            <person name="Alikhan N.F."/>
            <person name="Baker D."/>
            <person name="Gharbi K."/>
            <person name="Hall N."/>
            <person name="Watson M."/>
            <person name="Adriaenssens E.M."/>
            <person name="Foster-Nyarko E."/>
            <person name="Jarju S."/>
            <person name="Secka A."/>
            <person name="Antonio M."/>
            <person name="Oren A."/>
            <person name="Chaudhuri R.R."/>
            <person name="La Ragione R."/>
            <person name="Hildebrand F."/>
            <person name="Pallen M.J."/>
        </authorList>
    </citation>
    <scope>NUCLEOTIDE SEQUENCE</scope>
    <source>
        <strain evidence="4">ChiSxjej1B13-7958</strain>
    </source>
</reference>
<feature type="signal peptide" evidence="2">
    <location>
        <begin position="1"/>
        <end position="24"/>
    </location>
</feature>
<evidence type="ECO:0000256" key="1">
    <source>
        <dbReference type="SAM" id="Phobius"/>
    </source>
</evidence>
<feature type="domain" description="YcxB-like C-terminal" evidence="3">
    <location>
        <begin position="382"/>
        <end position="442"/>
    </location>
</feature>
<accession>A0A9D1DEG3</accession>
<feature type="transmembrane region" description="Helical" evidence="1">
    <location>
        <begin position="223"/>
        <end position="246"/>
    </location>
</feature>
<dbReference type="EMBL" id="DVGZ01000070">
    <property type="protein sequence ID" value="HIR47325.1"/>
    <property type="molecule type" value="Genomic_DNA"/>
</dbReference>
<proteinExistence type="predicted"/>
<keyword evidence="1" id="KW-1133">Transmembrane helix</keyword>
<evidence type="ECO:0000313" key="5">
    <source>
        <dbReference type="Proteomes" id="UP000824242"/>
    </source>
</evidence>
<feature type="transmembrane region" description="Helical" evidence="1">
    <location>
        <begin position="314"/>
        <end position="332"/>
    </location>
</feature>
<protein>
    <submittedName>
        <fullName evidence="4">YcxB family protein</fullName>
    </submittedName>
</protein>
<gene>
    <name evidence="4" type="ORF">IAB89_06655</name>
</gene>
<feature type="transmembrane region" description="Helical" evidence="1">
    <location>
        <begin position="338"/>
        <end position="357"/>
    </location>
</feature>
<dbReference type="Pfam" id="PF14317">
    <property type="entry name" value="YcxB"/>
    <property type="match status" value="1"/>
</dbReference>
<dbReference type="Proteomes" id="UP000824242">
    <property type="component" value="Unassembled WGS sequence"/>
</dbReference>
<dbReference type="InterPro" id="IPR025588">
    <property type="entry name" value="YcxB-like_C"/>
</dbReference>
<name>A0A9D1DEG3_9FIRM</name>
<comment type="caution">
    <text evidence="4">The sequence shown here is derived from an EMBL/GenBank/DDBJ whole genome shotgun (WGS) entry which is preliminary data.</text>
</comment>
<keyword evidence="2" id="KW-0732">Signal</keyword>
<dbReference type="AlphaFoldDB" id="A0A9D1DEG3"/>
<keyword evidence="1" id="KW-0812">Transmembrane</keyword>
<organism evidence="4 5">
    <name type="scientific">Candidatus Caccousia avicola</name>
    <dbReference type="NCBI Taxonomy" id="2840721"/>
    <lineage>
        <taxon>Bacteria</taxon>
        <taxon>Bacillati</taxon>
        <taxon>Bacillota</taxon>
        <taxon>Clostridia</taxon>
        <taxon>Eubacteriales</taxon>
        <taxon>Oscillospiraceae</taxon>
        <taxon>Oscillospiraceae incertae sedis</taxon>
        <taxon>Candidatus Caccousia</taxon>
    </lineage>
</organism>
<reference evidence="4" key="1">
    <citation type="submission" date="2020-10" db="EMBL/GenBank/DDBJ databases">
        <authorList>
            <person name="Gilroy R."/>
        </authorList>
    </citation>
    <scope>NUCLEOTIDE SEQUENCE</scope>
    <source>
        <strain evidence="4">ChiSxjej1B13-7958</strain>
    </source>
</reference>
<evidence type="ECO:0000256" key="2">
    <source>
        <dbReference type="SAM" id="SignalP"/>
    </source>
</evidence>